<dbReference type="SUPFAM" id="SSF56672">
    <property type="entry name" value="DNA/RNA polymerases"/>
    <property type="match status" value="1"/>
</dbReference>
<evidence type="ECO:0000313" key="2">
    <source>
        <dbReference type="EMBL" id="RDY09981.1"/>
    </source>
</evidence>
<dbReference type="PANTHER" id="PTHR24559">
    <property type="entry name" value="TRANSPOSON TY3-I GAG-POL POLYPROTEIN"/>
    <property type="match status" value="1"/>
</dbReference>
<evidence type="ECO:0000259" key="1">
    <source>
        <dbReference type="Pfam" id="PF00078"/>
    </source>
</evidence>
<dbReference type="InterPro" id="IPR000477">
    <property type="entry name" value="RT_dom"/>
</dbReference>
<feature type="non-terminal residue" evidence="2">
    <location>
        <position position="1"/>
    </location>
</feature>
<feature type="domain" description="Reverse transcriptase" evidence="1">
    <location>
        <begin position="344"/>
        <end position="470"/>
    </location>
</feature>
<reference evidence="2" key="1">
    <citation type="submission" date="2018-05" db="EMBL/GenBank/DDBJ databases">
        <title>Draft genome of Mucuna pruriens seed.</title>
        <authorList>
            <person name="Nnadi N.E."/>
            <person name="Vos R."/>
            <person name="Hasami M.H."/>
            <person name="Devisetty U.K."/>
            <person name="Aguiy J.C."/>
        </authorList>
    </citation>
    <scope>NUCLEOTIDE SEQUENCE [LARGE SCALE GENOMIC DNA]</scope>
    <source>
        <strain evidence="2">JCA_2017</strain>
    </source>
</reference>
<dbReference type="EMBL" id="QJKJ01000939">
    <property type="protein sequence ID" value="RDY09981.1"/>
    <property type="molecule type" value="Genomic_DNA"/>
</dbReference>
<dbReference type="CDD" id="cd01647">
    <property type="entry name" value="RT_LTR"/>
    <property type="match status" value="1"/>
</dbReference>
<dbReference type="InterPro" id="IPR043502">
    <property type="entry name" value="DNA/RNA_pol_sf"/>
</dbReference>
<dbReference type="Proteomes" id="UP000257109">
    <property type="component" value="Unassembled WGS sequence"/>
</dbReference>
<comment type="caution">
    <text evidence="2">The sequence shown here is derived from an EMBL/GenBank/DDBJ whole genome shotgun (WGS) entry which is preliminary data.</text>
</comment>
<dbReference type="Pfam" id="PF00078">
    <property type="entry name" value="RVT_1"/>
    <property type="match status" value="1"/>
</dbReference>
<dbReference type="InterPro" id="IPR043128">
    <property type="entry name" value="Rev_trsase/Diguanyl_cyclase"/>
</dbReference>
<keyword evidence="3" id="KW-1185">Reference proteome</keyword>
<organism evidence="2 3">
    <name type="scientific">Mucuna pruriens</name>
    <name type="common">Velvet bean</name>
    <name type="synonym">Dolichos pruriens</name>
    <dbReference type="NCBI Taxonomy" id="157652"/>
    <lineage>
        <taxon>Eukaryota</taxon>
        <taxon>Viridiplantae</taxon>
        <taxon>Streptophyta</taxon>
        <taxon>Embryophyta</taxon>
        <taxon>Tracheophyta</taxon>
        <taxon>Spermatophyta</taxon>
        <taxon>Magnoliopsida</taxon>
        <taxon>eudicotyledons</taxon>
        <taxon>Gunneridae</taxon>
        <taxon>Pentapetalae</taxon>
        <taxon>rosids</taxon>
        <taxon>fabids</taxon>
        <taxon>Fabales</taxon>
        <taxon>Fabaceae</taxon>
        <taxon>Papilionoideae</taxon>
        <taxon>50 kb inversion clade</taxon>
        <taxon>NPAAA clade</taxon>
        <taxon>indigoferoid/millettioid clade</taxon>
        <taxon>Phaseoleae</taxon>
        <taxon>Mucuna</taxon>
    </lineage>
</organism>
<gene>
    <name evidence="2" type="ORF">CR513_05568</name>
</gene>
<dbReference type="InterPro" id="IPR021109">
    <property type="entry name" value="Peptidase_aspartic_dom_sf"/>
</dbReference>
<dbReference type="InterPro" id="IPR053134">
    <property type="entry name" value="RNA-dir_DNA_polymerase"/>
</dbReference>
<dbReference type="Gene3D" id="3.10.10.10">
    <property type="entry name" value="HIV Type 1 Reverse Transcriptase, subunit A, domain 1"/>
    <property type="match status" value="1"/>
</dbReference>
<dbReference type="Gene3D" id="3.30.70.270">
    <property type="match status" value="1"/>
</dbReference>
<name>A0A371I4L4_MUCPR</name>
<accession>A0A371I4L4</accession>
<dbReference type="AlphaFoldDB" id="A0A371I4L4"/>
<dbReference type="PANTHER" id="PTHR24559:SF444">
    <property type="entry name" value="REVERSE TRANSCRIPTASE DOMAIN-CONTAINING PROTEIN"/>
    <property type="match status" value="1"/>
</dbReference>
<dbReference type="OrthoDB" id="94509at2759"/>
<proteinExistence type="predicted"/>
<dbReference type="Gene3D" id="2.40.70.10">
    <property type="entry name" value="Acid Proteases"/>
    <property type="match status" value="1"/>
</dbReference>
<protein>
    <recommendedName>
        <fullName evidence="1">Reverse transcriptase domain-containing protein</fullName>
    </recommendedName>
</protein>
<dbReference type="CDD" id="cd00303">
    <property type="entry name" value="retropepsin_like"/>
    <property type="match status" value="1"/>
</dbReference>
<sequence length="470" mass="54104">MQQLAKILAKRYEIDEDMLKLFKKVEINIPLLDAIKQIPKYTKFLKELYVHRRKKIKGIVIKTSVPIFNEFCQESIFIVPYTIDNHPFTDAMLGLRASVNVIPASIYRSLNLGDLEPTGMVIQLANRSVVQSLGILKDVLVQVNKLIFLADFYVLDMEDEPFGEGSALILGRPFLMTTRTKIDVHAGILSMEFGNTFVKFNIFQALKHLAEHNSIFSIDTIEGLVKEYAQISIDHANLVNFVDISYVINKFYTKAAKADFEMLYHILPFSDQPLHLHVHNSIGGGCPTDVVKKEFTKLLVVEIIYPILDSQWVSLVQVVPKKSRMIVIKNRQDEMVPTRIQISWRVCIDYRKLSQATRKDHFSLPFVDQMLEKLAGYMQIHIVSMDQHKTTFTCPFGMFAYTRMPFGLYNTPSTFQRCMISIFSNLLEDCMEVFMDDFIVYAESFEACLNNLSKVLRRCVDSNLVLNFEK</sequence>
<evidence type="ECO:0000313" key="3">
    <source>
        <dbReference type="Proteomes" id="UP000257109"/>
    </source>
</evidence>